<proteinExistence type="predicted"/>
<gene>
    <name evidence="1" type="ORF">KC01_LOCUS39120</name>
</gene>
<keyword evidence="2" id="KW-1185">Reference proteome</keyword>
<dbReference type="EMBL" id="OZ035830">
    <property type="protein sequence ID" value="CAL1612829.1"/>
    <property type="molecule type" value="Genomic_DNA"/>
</dbReference>
<dbReference type="AlphaFoldDB" id="A0AAV2MI81"/>
<evidence type="ECO:0000313" key="1">
    <source>
        <dbReference type="EMBL" id="CAL1612829.1"/>
    </source>
</evidence>
<accession>A0AAV2MI81</accession>
<organism evidence="1 2">
    <name type="scientific">Knipowitschia caucasica</name>
    <name type="common">Caucasian dwarf goby</name>
    <name type="synonym">Pomatoschistus caucasicus</name>
    <dbReference type="NCBI Taxonomy" id="637954"/>
    <lineage>
        <taxon>Eukaryota</taxon>
        <taxon>Metazoa</taxon>
        <taxon>Chordata</taxon>
        <taxon>Craniata</taxon>
        <taxon>Vertebrata</taxon>
        <taxon>Euteleostomi</taxon>
        <taxon>Actinopterygii</taxon>
        <taxon>Neopterygii</taxon>
        <taxon>Teleostei</taxon>
        <taxon>Neoteleostei</taxon>
        <taxon>Acanthomorphata</taxon>
        <taxon>Gobiaria</taxon>
        <taxon>Gobiiformes</taxon>
        <taxon>Gobioidei</taxon>
        <taxon>Gobiidae</taxon>
        <taxon>Gobiinae</taxon>
        <taxon>Knipowitschia</taxon>
    </lineage>
</organism>
<reference evidence="1 2" key="1">
    <citation type="submission" date="2024-04" db="EMBL/GenBank/DDBJ databases">
        <authorList>
            <person name="Waldvogel A.-M."/>
            <person name="Schoenle A."/>
        </authorList>
    </citation>
    <scope>NUCLEOTIDE SEQUENCE [LARGE SCALE GENOMIC DNA]</scope>
</reference>
<sequence>MIQNSNEVMRNLSPLMERSKLDLVSTSDQRSQPRLLHLSMGSILTLQLLPVPVRSGPSLDAVLLHRP</sequence>
<protein>
    <submittedName>
        <fullName evidence="1">Uncharacterized protein</fullName>
    </submittedName>
</protein>
<dbReference type="Proteomes" id="UP001497482">
    <property type="component" value="Chromosome 8"/>
</dbReference>
<name>A0AAV2MI81_KNICA</name>
<evidence type="ECO:0000313" key="2">
    <source>
        <dbReference type="Proteomes" id="UP001497482"/>
    </source>
</evidence>